<dbReference type="GO" id="GO:0005524">
    <property type="term" value="F:ATP binding"/>
    <property type="evidence" value="ECO:0007669"/>
    <property type="project" value="InterPro"/>
</dbReference>
<dbReference type="Gramene" id="ERN05909">
    <property type="protein sequence ID" value="ERN05909"/>
    <property type="gene ID" value="AMTR_s00006p00267910"/>
</dbReference>
<proteinExistence type="predicted"/>
<dbReference type="GO" id="GO:0007165">
    <property type="term" value="P:signal transduction"/>
    <property type="evidence" value="ECO:0000318"/>
    <property type="project" value="GO_Central"/>
</dbReference>
<evidence type="ECO:0000256" key="1">
    <source>
        <dbReference type="SAM" id="Phobius"/>
    </source>
</evidence>
<evidence type="ECO:0000259" key="3">
    <source>
        <dbReference type="PROSITE" id="PS50011"/>
    </source>
</evidence>
<dbReference type="Gene3D" id="1.10.510.10">
    <property type="entry name" value="Transferase(Phosphotransferase) domain 1"/>
    <property type="match status" value="1"/>
</dbReference>
<dbReference type="GO" id="GO:0004672">
    <property type="term" value="F:protein kinase activity"/>
    <property type="evidence" value="ECO:0000318"/>
    <property type="project" value="GO_Central"/>
</dbReference>
<dbReference type="InterPro" id="IPR011009">
    <property type="entry name" value="Kinase-like_dom_sf"/>
</dbReference>
<keyword evidence="1" id="KW-0472">Membrane</keyword>
<keyword evidence="2" id="KW-0732">Signal</keyword>
<dbReference type="EMBL" id="KI393980">
    <property type="protein sequence ID" value="ERN05909.1"/>
    <property type="molecule type" value="Genomic_DNA"/>
</dbReference>
<dbReference type="SUPFAM" id="SSF56112">
    <property type="entry name" value="Protein kinase-like (PK-like)"/>
    <property type="match status" value="1"/>
</dbReference>
<name>W1PDX4_AMBTC</name>
<dbReference type="PROSITE" id="PS00108">
    <property type="entry name" value="PROTEIN_KINASE_ST"/>
    <property type="match status" value="1"/>
</dbReference>
<dbReference type="AlphaFoldDB" id="W1PDX4"/>
<feature type="signal peptide" evidence="2">
    <location>
        <begin position="1"/>
        <end position="24"/>
    </location>
</feature>
<dbReference type="Proteomes" id="UP000017836">
    <property type="component" value="Unassembled WGS sequence"/>
</dbReference>
<dbReference type="InterPro" id="IPR000719">
    <property type="entry name" value="Prot_kinase_dom"/>
</dbReference>
<feature type="domain" description="Protein kinase" evidence="3">
    <location>
        <begin position="292"/>
        <end position="561"/>
    </location>
</feature>
<sequence length="578" mass="64095">MAQTHLSLSLPLLLISIFFPTSNSQAYNSNVCSLNFTVSTFGNSPNCEGGNWDGFLPNNCCSGPLEDYLFALALKSNQTSGRIFPHPREERACLNLLKDLTGIEAANCGLQRLAWGDDNCSGFTVEDVWKNLGAQLGSLRENCKLTRENKLCPLCLKSWDQIGELVSIDVGLVNSSSHVCKFAVLVSMVSTKIEDSEWISGVFECLSQQSDVRVEVKSKDTKEDKAYKGVLTAMGILIGISVAILFMGYVYLKRKRIQSTHKETEALEELPPKVSTCKKLSVKEVYAATNDLSDLNFIGQGSAGKVYKGVLMNGTRVAVKHIFKEGQGETFVREVTSLSHVRNPNLVALLGYCEEEEEFFLVYELCCNGSLSEWLFGKDRVLSWTQRLEIAIDSARGLWFLHTYPEGCIVHRDVKPANILLGDDFEAKVSDFGLSKLIDIGRSHVSSEVRGTLGYVDPEYQRNHQVKASGDVYSFGVMLLQILSGKRAINLKLRRPMPLERMAKELTKGGNISEFADPKMKGNYSAEAFDLTLKIALSCTGYKVQRPSMEEVVVGLEKAWYISTAGTQDPPPHEFSYS</sequence>
<evidence type="ECO:0000313" key="4">
    <source>
        <dbReference type="EMBL" id="ERN05909.1"/>
    </source>
</evidence>
<dbReference type="InterPro" id="IPR051564">
    <property type="entry name" value="LRR_receptor-like_kinase"/>
</dbReference>
<gene>
    <name evidence="4" type="ORF">AMTR_s00006p00267910</name>
</gene>
<protein>
    <recommendedName>
        <fullName evidence="3">Protein kinase domain-containing protein</fullName>
    </recommendedName>
</protein>
<keyword evidence="1" id="KW-0812">Transmembrane</keyword>
<feature type="chain" id="PRO_5004807408" description="Protein kinase domain-containing protein" evidence="2">
    <location>
        <begin position="25"/>
        <end position="578"/>
    </location>
</feature>
<dbReference type="Pfam" id="PF00069">
    <property type="entry name" value="Pkinase"/>
    <property type="match status" value="1"/>
</dbReference>
<dbReference type="FunFam" id="1.10.510.10:FF:000530">
    <property type="entry name" value="probable receptor-like protein kinase At5g59700"/>
    <property type="match status" value="1"/>
</dbReference>
<feature type="transmembrane region" description="Helical" evidence="1">
    <location>
        <begin position="230"/>
        <end position="252"/>
    </location>
</feature>
<accession>W1PDX4</accession>
<evidence type="ECO:0000256" key="2">
    <source>
        <dbReference type="SAM" id="SignalP"/>
    </source>
</evidence>
<dbReference type="InterPro" id="IPR043891">
    <property type="entry name" value="SPARK"/>
</dbReference>
<reference evidence="5" key="1">
    <citation type="journal article" date="2013" name="Science">
        <title>The Amborella genome and the evolution of flowering plants.</title>
        <authorList>
            <consortium name="Amborella Genome Project"/>
        </authorList>
    </citation>
    <scope>NUCLEOTIDE SEQUENCE [LARGE SCALE GENOMIC DNA]</scope>
</reference>
<dbReference type="InterPro" id="IPR008271">
    <property type="entry name" value="Ser/Thr_kinase_AS"/>
</dbReference>
<dbReference type="PANTHER" id="PTHR48055:SF9">
    <property type="entry name" value="PROTEIN KINASE DOMAIN-CONTAINING PROTEIN"/>
    <property type="match status" value="1"/>
</dbReference>
<keyword evidence="1" id="KW-1133">Transmembrane helix</keyword>
<keyword evidence="5" id="KW-1185">Reference proteome</keyword>
<dbReference type="PROSITE" id="PS50011">
    <property type="entry name" value="PROTEIN_KINASE_DOM"/>
    <property type="match status" value="1"/>
</dbReference>
<evidence type="ECO:0000313" key="5">
    <source>
        <dbReference type="Proteomes" id="UP000017836"/>
    </source>
</evidence>
<dbReference type="SMART" id="SM00220">
    <property type="entry name" value="S_TKc"/>
    <property type="match status" value="1"/>
</dbReference>
<dbReference type="GO" id="GO:0005886">
    <property type="term" value="C:plasma membrane"/>
    <property type="evidence" value="ECO:0000318"/>
    <property type="project" value="GO_Central"/>
</dbReference>
<dbReference type="Pfam" id="PF19160">
    <property type="entry name" value="SPARK"/>
    <property type="match status" value="1"/>
</dbReference>
<dbReference type="eggNOG" id="KOG1187">
    <property type="taxonomic scope" value="Eukaryota"/>
</dbReference>
<organism evidence="4 5">
    <name type="scientific">Amborella trichopoda</name>
    <dbReference type="NCBI Taxonomy" id="13333"/>
    <lineage>
        <taxon>Eukaryota</taxon>
        <taxon>Viridiplantae</taxon>
        <taxon>Streptophyta</taxon>
        <taxon>Embryophyta</taxon>
        <taxon>Tracheophyta</taxon>
        <taxon>Spermatophyta</taxon>
        <taxon>Magnoliopsida</taxon>
        <taxon>Amborellales</taxon>
        <taxon>Amborellaceae</taxon>
        <taxon>Amborella</taxon>
    </lineage>
</organism>
<dbReference type="PANTHER" id="PTHR48055">
    <property type="entry name" value="LEUCINE-RICH REPEAT RECEPTOR PROTEIN KINASE EMS1"/>
    <property type="match status" value="1"/>
</dbReference>
<dbReference type="Gene3D" id="3.30.200.20">
    <property type="entry name" value="Phosphorylase Kinase, domain 1"/>
    <property type="match status" value="1"/>
</dbReference>
<dbReference type="OMA" id="GQRVINM"/>
<dbReference type="HOGENOM" id="CLU_000288_152_1_1"/>